<feature type="coiled-coil region" evidence="1">
    <location>
        <begin position="584"/>
        <end position="621"/>
    </location>
</feature>
<dbReference type="EMBL" id="BK016182">
    <property type="protein sequence ID" value="DAG00746.1"/>
    <property type="molecule type" value="Genomic_DNA"/>
</dbReference>
<evidence type="ECO:0000256" key="1">
    <source>
        <dbReference type="SAM" id="Coils"/>
    </source>
</evidence>
<name>A0A8S5V1W7_9CAUD</name>
<feature type="coiled-coil region" evidence="1">
    <location>
        <begin position="336"/>
        <end position="461"/>
    </location>
</feature>
<proteinExistence type="predicted"/>
<sequence>MSKKIVTRAYFGLYNPARKGLTIDTDNNNTGSQPAVDNKAVENVTKQAAENKATSAANKALAEANQAAVAKVAADLAAKQAQDVITFLSKVEAAAQYQPKGEYVTDAKVDEKITEAQGKADQVADAKFATKAELETATGGVSAQDLKTLKDAIDLLKDNPDSIAEIAKKADKDKVYDKDAIDKLIKKLNDKDTDLEKAIAKAAVADDVVKLADLTEKVKAIVDLTPFAKTAEVEATYAKKSDLADKADKAVIETELAKKANASDLTPLATKEEVAAKADTTALATKADQTALDNLKAEADANKAAVAAEVAARKSADTLNDAKVQGIADDVSKMKIDAAQAKVENEKALSRKADQEAVNTALAEKATKAEAAEAKQAAVNAAKEAAKANTALADKADTTALKPLATKEALKGTKDELAQAIEAAKTAAVEAKAEAKTGEAVTEAKEKATAADAKAKEVEAALVNYVTKAVADETYQPKGEYATKAEVQAIGSLDPTTLQSLKDLAQQLAGQADLTTVLDKLNKVFTKDEVNEKLATKADVTALEEYAEKNDVTSKLKDKADKVQVAEDIEAAKAVADAAVREVNTTAQQAKAKATENAAGLEEAKTKVEKAIEDLGKLTTKVNDLALNGGTGTGASLDAQAVADKVKEVVDAIVAQEKYVGENKLNEKLADKADVSALTAVQAKADKNASDLLAKADVSALADKADKTVFEAKATELDTKLNILETATVPNLIDTKLTAKLAGYQEKGEYVTKEAADRDYQPKGEYATAEKLNEVKTKAEANEALINSLDKDNLVHTADLDTYAKAAKVTEDISVAVAGLGDVYVSKNDADVYAKKADVTTKIGAKATELKKYADDTFATKQQLDNATIAAGGSGLTQTQVEGIVDNKLGALKDAVQTIANIQSGVNDNKSSVESILAELAKKATKDEVAGKVATTDFEDAKQTLNTAITAQQNALAAAKTALEKAINDKSEEAAAAYQTKVDFATWTRDVYGTEIARIKDDMMTADETDAAIDAKLATNLETLKGIFQVKGNYLTREDLTNTLKDGYITKNESDRLYQGVGNYATIEYVDDQIGKNKVKIDEVNTAIANKLDVSAATSLYQTKGDYVLRSELDTLATTPTFANAINTAIVGKGYLDKETADGYYAPKGQYVTTENIEDAIATSAAVAAKQDALTFGNGLSYDADTKTLTATGTGASVDLSAYATKAESDAKYGPKDTLTEDQKGVVESILRDKNYATNADLGSYSASMDTNIGQLRASINTLKDTTVPAIDTRVTALEGKAALTDFTEDQKTKLNEILTGKHYATSDDIDNAKAELKNELATQDSVTQLTNQTLTAAEGKVNEAKKTLEGKITELKNTVDGIHTPDLSAYETQAQAETKYLKLEDIETKLKEKGFITQADLQPILDAIKALKGE</sequence>
<keyword evidence="1" id="KW-0175">Coiled coil</keyword>
<accession>A0A8S5V1W7</accession>
<evidence type="ECO:0000313" key="2">
    <source>
        <dbReference type="EMBL" id="DAG00746.1"/>
    </source>
</evidence>
<organism evidence="2">
    <name type="scientific">Myoviridae sp. ctJ2i1</name>
    <dbReference type="NCBI Taxonomy" id="2825079"/>
    <lineage>
        <taxon>Viruses</taxon>
        <taxon>Duplodnaviria</taxon>
        <taxon>Heunggongvirae</taxon>
        <taxon>Uroviricota</taxon>
        <taxon>Caudoviricetes</taxon>
    </lineage>
</organism>
<reference evidence="2" key="1">
    <citation type="journal article" date="2021" name="Proc. Natl. Acad. Sci. U.S.A.">
        <title>A Catalog of Tens of Thousands of Viruses from Human Metagenomes Reveals Hidden Associations with Chronic Diseases.</title>
        <authorList>
            <person name="Tisza M.J."/>
            <person name="Buck C.B."/>
        </authorList>
    </citation>
    <scope>NUCLEOTIDE SEQUENCE</scope>
    <source>
        <strain evidence="2">CtJ2i1</strain>
    </source>
</reference>
<protein>
    <submittedName>
        <fullName evidence="2">Uncharacterized protein</fullName>
    </submittedName>
</protein>